<keyword evidence="12" id="KW-1185">Reference proteome</keyword>
<feature type="domain" description="Helicase C-terminal" evidence="10">
    <location>
        <begin position="424"/>
        <end position="570"/>
    </location>
</feature>
<evidence type="ECO:0000259" key="9">
    <source>
        <dbReference type="PROSITE" id="PS51192"/>
    </source>
</evidence>
<evidence type="ECO:0000256" key="1">
    <source>
        <dbReference type="ARBA" id="ARBA00022741"/>
    </source>
</evidence>
<sequence length="620" mass="69970">MGLFTVNRFRPSVESNVAKEDKKDIIDQLKRKAALKLPVSDEKEPKEYMSSKKDGEPKDEKILVPELDEEGLEKLAKTAEDENDDEVSANEAVVEEDFELQVQDLEPAFTLLGEVATKKQKPVKRVLPYWLTRPSVISSNLLNKDLPVESIPGLNKIIVSNLKKNGINYFFPVQQHVIPRLLDYDSPFIPNDLCVSAPTGSGKTLAFVLPMVQNLSHFNVKRVRALVILPVHDLAVQVYKVFSHYVDGSNVKVALISGYTSFMAERESLVRENKLGQTYSLVDVVVATPGRLVDHIEKTVGFDLTDLRYLIIDEADRILEETHSDWLTHIESAVYKKGRTKIQALTIKAMQCINPPLQKLLFSATLTSNPEKLKALKLFQPELYTSVTTTQVDNEPDDKFIGRYTTPEELTEYYCVSDSTLKPLVVQHLVLTNGWKSVLCFHSSRVSTHRLSVLLNSLGRLKAGELSADLSKQDRVKMIEEFKSGKIQILVSTDAMARGMDLGVEAVISYDPPLFPKNYIHRVGRTARAGKPGTAVTILLENQLSSFETLMAAVKNTNVLQVHIEQNELFPYEEEFKTALEEVRNQLTEEEESKKKSILMKRKGSKQHDNMSKFKKRKVS</sequence>
<dbReference type="Pfam" id="PF00270">
    <property type="entry name" value="DEAD"/>
    <property type="match status" value="1"/>
</dbReference>
<evidence type="ECO:0000256" key="5">
    <source>
        <dbReference type="ARBA" id="ARBA00022884"/>
    </source>
</evidence>
<accession>A0AA88LFI8</accession>
<feature type="compositionally biased region" description="Basic residues" evidence="8">
    <location>
        <begin position="596"/>
        <end position="605"/>
    </location>
</feature>
<dbReference type="EC" id="3.6.4.13" evidence="7"/>
<dbReference type="PROSITE" id="PS00039">
    <property type="entry name" value="DEAD_ATP_HELICASE"/>
    <property type="match status" value="1"/>
</dbReference>
<feature type="compositionally biased region" description="Basic and acidic residues" evidence="8">
    <location>
        <begin position="39"/>
        <end position="60"/>
    </location>
</feature>
<dbReference type="CDD" id="cd17956">
    <property type="entry name" value="DEADc_DDX51"/>
    <property type="match status" value="1"/>
</dbReference>
<keyword evidence="5 7" id="KW-0694">RNA-binding</keyword>
<dbReference type="Pfam" id="PF00271">
    <property type="entry name" value="Helicase_C"/>
    <property type="match status" value="1"/>
</dbReference>
<feature type="domain" description="Helicase ATP-binding" evidence="9">
    <location>
        <begin position="184"/>
        <end position="384"/>
    </location>
</feature>
<dbReference type="GO" id="GO:0003724">
    <property type="term" value="F:RNA helicase activity"/>
    <property type="evidence" value="ECO:0007669"/>
    <property type="project" value="UniProtKB-EC"/>
</dbReference>
<dbReference type="SMART" id="SM00487">
    <property type="entry name" value="DEXDc"/>
    <property type="match status" value="1"/>
</dbReference>
<dbReference type="GO" id="GO:0005524">
    <property type="term" value="F:ATP binding"/>
    <property type="evidence" value="ECO:0007669"/>
    <property type="project" value="UniProtKB-UniRule"/>
</dbReference>
<evidence type="ECO:0000256" key="6">
    <source>
        <dbReference type="RuleBase" id="RU000492"/>
    </source>
</evidence>
<dbReference type="SMART" id="SM00490">
    <property type="entry name" value="HELICc"/>
    <property type="match status" value="1"/>
</dbReference>
<keyword evidence="3 6" id="KW-0347">Helicase</keyword>
<keyword evidence="2 6" id="KW-0378">Hydrolase</keyword>
<dbReference type="InterPro" id="IPR027417">
    <property type="entry name" value="P-loop_NTPase"/>
</dbReference>
<name>A0AA88LFI8_ARTSF</name>
<proteinExistence type="inferred from homology"/>
<comment type="similarity">
    <text evidence="6">Belongs to the DEAD box helicase family.</text>
</comment>
<evidence type="ECO:0000313" key="11">
    <source>
        <dbReference type="EMBL" id="KAK2719685.1"/>
    </source>
</evidence>
<gene>
    <name evidence="11" type="ORF">QYM36_005236</name>
</gene>
<dbReference type="InterPro" id="IPR011545">
    <property type="entry name" value="DEAD/DEAH_box_helicase_dom"/>
</dbReference>
<feature type="region of interest" description="Disordered" evidence="8">
    <location>
        <begin position="586"/>
        <end position="620"/>
    </location>
</feature>
<evidence type="ECO:0000256" key="3">
    <source>
        <dbReference type="ARBA" id="ARBA00022806"/>
    </source>
</evidence>
<comment type="function">
    <text evidence="7">RNA helicase.</text>
</comment>
<dbReference type="PROSITE" id="PS51194">
    <property type="entry name" value="HELICASE_CTER"/>
    <property type="match status" value="1"/>
</dbReference>
<keyword evidence="4 6" id="KW-0067">ATP-binding</keyword>
<keyword evidence="1 6" id="KW-0547">Nucleotide-binding</keyword>
<dbReference type="Proteomes" id="UP001187531">
    <property type="component" value="Unassembled WGS sequence"/>
</dbReference>
<evidence type="ECO:0000256" key="2">
    <source>
        <dbReference type="ARBA" id="ARBA00022801"/>
    </source>
</evidence>
<evidence type="ECO:0000256" key="8">
    <source>
        <dbReference type="SAM" id="MobiDB-lite"/>
    </source>
</evidence>
<dbReference type="InterPro" id="IPR000629">
    <property type="entry name" value="RNA-helicase_DEAD-box_CS"/>
</dbReference>
<dbReference type="InterPro" id="IPR001650">
    <property type="entry name" value="Helicase_C-like"/>
</dbReference>
<dbReference type="AlphaFoldDB" id="A0AA88LFI8"/>
<organism evidence="11 12">
    <name type="scientific">Artemia franciscana</name>
    <name type="common">Brine shrimp</name>
    <name type="synonym">Artemia sanfranciscana</name>
    <dbReference type="NCBI Taxonomy" id="6661"/>
    <lineage>
        <taxon>Eukaryota</taxon>
        <taxon>Metazoa</taxon>
        <taxon>Ecdysozoa</taxon>
        <taxon>Arthropoda</taxon>
        <taxon>Crustacea</taxon>
        <taxon>Branchiopoda</taxon>
        <taxon>Anostraca</taxon>
        <taxon>Artemiidae</taxon>
        <taxon>Artemia</taxon>
    </lineage>
</organism>
<dbReference type="CDD" id="cd18787">
    <property type="entry name" value="SF2_C_DEAD"/>
    <property type="match status" value="1"/>
</dbReference>
<comment type="catalytic activity">
    <reaction evidence="7">
        <text>ATP + H2O = ADP + phosphate + H(+)</text>
        <dbReference type="Rhea" id="RHEA:13065"/>
        <dbReference type="ChEBI" id="CHEBI:15377"/>
        <dbReference type="ChEBI" id="CHEBI:15378"/>
        <dbReference type="ChEBI" id="CHEBI:30616"/>
        <dbReference type="ChEBI" id="CHEBI:43474"/>
        <dbReference type="ChEBI" id="CHEBI:456216"/>
        <dbReference type="EC" id="3.6.4.13"/>
    </reaction>
</comment>
<dbReference type="PANTHER" id="PTHR24031">
    <property type="entry name" value="RNA HELICASE"/>
    <property type="match status" value="1"/>
</dbReference>
<dbReference type="EMBL" id="JAVRJZ010000008">
    <property type="protein sequence ID" value="KAK2719685.1"/>
    <property type="molecule type" value="Genomic_DNA"/>
</dbReference>
<feature type="region of interest" description="Disordered" evidence="8">
    <location>
        <begin position="36"/>
        <end position="60"/>
    </location>
</feature>
<dbReference type="InterPro" id="IPR014001">
    <property type="entry name" value="Helicase_ATP-bd"/>
</dbReference>
<evidence type="ECO:0000256" key="4">
    <source>
        <dbReference type="ARBA" id="ARBA00022840"/>
    </source>
</evidence>
<dbReference type="GO" id="GO:0003723">
    <property type="term" value="F:RNA binding"/>
    <property type="evidence" value="ECO:0007669"/>
    <property type="project" value="UniProtKB-UniRule"/>
</dbReference>
<comment type="domain">
    <text evidence="7">The Q motif is unique to and characteristic of the DEAD box family of RNA helicases and controls ATP binding and hydrolysis.</text>
</comment>
<dbReference type="PROSITE" id="PS51192">
    <property type="entry name" value="HELICASE_ATP_BIND_1"/>
    <property type="match status" value="1"/>
</dbReference>
<dbReference type="SUPFAM" id="SSF52540">
    <property type="entry name" value="P-loop containing nucleoside triphosphate hydrolases"/>
    <property type="match status" value="1"/>
</dbReference>
<dbReference type="GO" id="GO:0016787">
    <property type="term" value="F:hydrolase activity"/>
    <property type="evidence" value="ECO:0007669"/>
    <property type="project" value="UniProtKB-KW"/>
</dbReference>
<reference evidence="11" key="1">
    <citation type="submission" date="2023-07" db="EMBL/GenBank/DDBJ databases">
        <title>Chromosome-level genome assembly of Artemia franciscana.</title>
        <authorList>
            <person name="Jo E."/>
        </authorList>
    </citation>
    <scope>NUCLEOTIDE SEQUENCE</scope>
    <source>
        <tissue evidence="11">Whole body</tissue>
    </source>
</reference>
<evidence type="ECO:0000313" key="12">
    <source>
        <dbReference type="Proteomes" id="UP001187531"/>
    </source>
</evidence>
<dbReference type="Gene3D" id="3.40.50.300">
    <property type="entry name" value="P-loop containing nucleotide triphosphate hydrolases"/>
    <property type="match status" value="2"/>
</dbReference>
<evidence type="ECO:0000259" key="10">
    <source>
        <dbReference type="PROSITE" id="PS51194"/>
    </source>
</evidence>
<evidence type="ECO:0000256" key="7">
    <source>
        <dbReference type="RuleBase" id="RU365068"/>
    </source>
</evidence>
<protein>
    <recommendedName>
        <fullName evidence="7">ATP-dependent RNA helicase</fullName>
        <ecNumber evidence="7">3.6.4.13</ecNumber>
    </recommendedName>
</protein>
<comment type="caution">
    <text evidence="11">The sequence shown here is derived from an EMBL/GenBank/DDBJ whole genome shotgun (WGS) entry which is preliminary data.</text>
</comment>